<name>A0ACC7NTY7_9BACL</name>
<comment type="caution">
    <text evidence="1">The sequence shown here is derived from an EMBL/GenBank/DDBJ whole genome shotgun (WGS) entry which is preliminary data.</text>
</comment>
<proteinExistence type="predicted"/>
<dbReference type="EMBL" id="JBJURJ010000003">
    <property type="protein sequence ID" value="MFM9327802.1"/>
    <property type="molecule type" value="Genomic_DNA"/>
</dbReference>
<keyword evidence="2" id="KW-1185">Reference proteome</keyword>
<evidence type="ECO:0000313" key="2">
    <source>
        <dbReference type="Proteomes" id="UP001631969"/>
    </source>
</evidence>
<protein>
    <submittedName>
        <fullName evidence="1">TetR/AcrR family transcriptional regulator</fullName>
    </submittedName>
</protein>
<sequence>MRELKSIEERILDRAQYLMGINKTCDISIRAIAKEANVNVSAINYYFRTKEEMVRMVKEFYMANTRTVFDILEQEEYGPEEKLVLAANEIMEYSLRFPGNMVILRDSVRLAGEDETSRRIVAMSQELGERLGKLLQDLIPGSEAEQTRKYMIFMSAVNYPTEDESSVVFKETLLGEKEDRLTYLKLLVKVLRSG</sequence>
<accession>A0ACC7NTY7</accession>
<dbReference type="Proteomes" id="UP001631969">
    <property type="component" value="Unassembled WGS sequence"/>
</dbReference>
<organism evidence="1 2">
    <name type="scientific">Paenibacillus mesotrionivorans</name>
    <dbReference type="NCBI Taxonomy" id="3160968"/>
    <lineage>
        <taxon>Bacteria</taxon>
        <taxon>Bacillati</taxon>
        <taxon>Bacillota</taxon>
        <taxon>Bacilli</taxon>
        <taxon>Bacillales</taxon>
        <taxon>Paenibacillaceae</taxon>
        <taxon>Paenibacillus</taxon>
    </lineage>
</organism>
<evidence type="ECO:0000313" key="1">
    <source>
        <dbReference type="EMBL" id="MFM9327802.1"/>
    </source>
</evidence>
<gene>
    <name evidence="1" type="ORF">ACI1P1_05740</name>
</gene>
<reference evidence="1" key="1">
    <citation type="submission" date="2024-12" db="EMBL/GenBank/DDBJ databases">
        <authorList>
            <person name="Wu N."/>
        </authorList>
    </citation>
    <scope>NUCLEOTIDE SEQUENCE</scope>
    <source>
        <strain evidence="1">P15</strain>
    </source>
</reference>